<organism evidence="2">
    <name type="scientific">Ixodes ricinus</name>
    <name type="common">Common tick</name>
    <name type="synonym">Acarus ricinus</name>
    <dbReference type="NCBI Taxonomy" id="34613"/>
    <lineage>
        <taxon>Eukaryota</taxon>
        <taxon>Metazoa</taxon>
        <taxon>Ecdysozoa</taxon>
        <taxon>Arthropoda</taxon>
        <taxon>Chelicerata</taxon>
        <taxon>Arachnida</taxon>
        <taxon>Acari</taxon>
        <taxon>Parasitiformes</taxon>
        <taxon>Ixodida</taxon>
        <taxon>Ixodoidea</taxon>
        <taxon>Ixodidae</taxon>
        <taxon>Ixodinae</taxon>
        <taxon>Ixodes</taxon>
    </lineage>
</organism>
<reference evidence="2" key="1">
    <citation type="submission" date="2019-12" db="EMBL/GenBank/DDBJ databases">
        <title>An insight into the sialome of adult female Ixodes ricinus ticks feeding for 6 days.</title>
        <authorList>
            <person name="Perner J."/>
            <person name="Ribeiro J.M.C."/>
        </authorList>
    </citation>
    <scope>NUCLEOTIDE SEQUENCE</scope>
    <source>
        <strain evidence="2">Semi-engorged</strain>
        <tissue evidence="2">Salivary glands</tissue>
    </source>
</reference>
<proteinExistence type="predicted"/>
<evidence type="ECO:0000313" key="2">
    <source>
        <dbReference type="EMBL" id="MXU85633.1"/>
    </source>
</evidence>
<evidence type="ECO:0000256" key="1">
    <source>
        <dbReference type="SAM" id="SignalP"/>
    </source>
</evidence>
<protein>
    <submittedName>
        <fullName evidence="2">Putative secreted protein</fullName>
    </submittedName>
</protein>
<feature type="signal peptide" evidence="1">
    <location>
        <begin position="1"/>
        <end position="28"/>
    </location>
</feature>
<keyword evidence="1" id="KW-0732">Signal</keyword>
<accession>A0A6B0UFS3</accession>
<feature type="chain" id="PRO_5025533861" evidence="1">
    <location>
        <begin position="29"/>
        <end position="87"/>
    </location>
</feature>
<dbReference type="EMBL" id="GIFC01003550">
    <property type="protein sequence ID" value="MXU85633.1"/>
    <property type="molecule type" value="Transcribed_RNA"/>
</dbReference>
<name>A0A6B0UFS3_IXORI</name>
<sequence length="87" mass="9165">MTFMSIFLSTPPTLIVLQLLSSAYSSLAESSGIGSLNVESSRPSTESFISSGVSISGVTKSSTGEKTSPSLLLLREDRLLESSSKFT</sequence>
<dbReference type="AlphaFoldDB" id="A0A6B0UFS3"/>